<evidence type="ECO:0000313" key="2">
    <source>
        <dbReference type="Proteomes" id="UP000232063"/>
    </source>
</evidence>
<gene>
    <name evidence="1" type="ORF">ELUMI_v1c05010</name>
</gene>
<dbReference type="AlphaFoldDB" id="A0A2K8NTP7"/>
<dbReference type="RefSeq" id="WP_156921429.1">
    <property type="nucleotide sequence ID" value="NZ_CP024963.1"/>
</dbReference>
<dbReference type="KEGG" id="elj:ELUMI_v1c05010"/>
<reference evidence="1 2" key="1">
    <citation type="submission" date="2017-11" db="EMBL/GenBank/DDBJ databases">
        <title>Genome sequence of Entomoplasma luminosum PIMN-1 (ATCC 49195).</title>
        <authorList>
            <person name="Lo W.-S."/>
            <person name="Gasparich G.E."/>
            <person name="Kuo C.-H."/>
        </authorList>
    </citation>
    <scope>NUCLEOTIDE SEQUENCE [LARGE SCALE GENOMIC DNA]</scope>
    <source>
        <strain evidence="1 2">PIMN-1</strain>
    </source>
</reference>
<organism evidence="1 2">
    <name type="scientific">Williamsoniiplasma luminosum</name>
    <dbReference type="NCBI Taxonomy" id="214888"/>
    <lineage>
        <taxon>Bacteria</taxon>
        <taxon>Bacillati</taxon>
        <taxon>Mycoplasmatota</taxon>
        <taxon>Mollicutes</taxon>
        <taxon>Entomoplasmatales</taxon>
        <taxon>Williamsoniiplasma</taxon>
    </lineage>
</organism>
<evidence type="ECO:0000313" key="1">
    <source>
        <dbReference type="EMBL" id="ATZ17225.1"/>
    </source>
</evidence>
<name>A0A2K8NTP7_9MOLU</name>
<dbReference type="EMBL" id="CP024963">
    <property type="protein sequence ID" value="ATZ17225.1"/>
    <property type="molecule type" value="Genomic_DNA"/>
</dbReference>
<dbReference type="Proteomes" id="UP000232063">
    <property type="component" value="Chromosome"/>
</dbReference>
<keyword evidence="2" id="KW-1185">Reference proteome</keyword>
<accession>A0A2K8NTP7</accession>
<sequence length="54" mass="6260">MGFKTPQDVISKMSSLGDNDWVKHDDKAAHKNKECASCFLDQYNKKTEKRQNNE</sequence>
<protein>
    <submittedName>
        <fullName evidence="1">Uncharacterized protein</fullName>
    </submittedName>
</protein>
<proteinExistence type="predicted"/>